<feature type="domain" description="Periplasmic binding protein" evidence="4">
    <location>
        <begin position="38"/>
        <end position="297"/>
    </location>
</feature>
<name>A0A2A4Z7W5_9PROT</name>
<dbReference type="InterPro" id="IPR028082">
    <property type="entry name" value="Peripla_BP_I"/>
</dbReference>
<protein>
    <submittedName>
        <fullName evidence="5">Sugar ABC transporter substrate-binding protein</fullName>
    </submittedName>
</protein>
<evidence type="ECO:0000256" key="2">
    <source>
        <dbReference type="ARBA" id="ARBA00007639"/>
    </source>
</evidence>
<evidence type="ECO:0000313" key="5">
    <source>
        <dbReference type="EMBL" id="PCJ03072.1"/>
    </source>
</evidence>
<evidence type="ECO:0000256" key="1">
    <source>
        <dbReference type="ARBA" id="ARBA00004418"/>
    </source>
</evidence>
<dbReference type="Pfam" id="PF13407">
    <property type="entry name" value="Peripla_BP_4"/>
    <property type="match status" value="1"/>
</dbReference>
<feature type="signal peptide" evidence="3">
    <location>
        <begin position="1"/>
        <end position="21"/>
    </location>
</feature>
<dbReference type="EMBL" id="NVUS01000003">
    <property type="protein sequence ID" value="PCJ03072.1"/>
    <property type="molecule type" value="Genomic_DNA"/>
</dbReference>
<organism evidence="5">
    <name type="scientific">OCS116 cluster bacterium</name>
    <dbReference type="NCBI Taxonomy" id="2030921"/>
    <lineage>
        <taxon>Bacteria</taxon>
        <taxon>Pseudomonadati</taxon>
        <taxon>Pseudomonadota</taxon>
        <taxon>Alphaproteobacteria</taxon>
        <taxon>OCS116 cluster</taxon>
    </lineage>
</organism>
<dbReference type="GO" id="GO:0030246">
    <property type="term" value="F:carbohydrate binding"/>
    <property type="evidence" value="ECO:0007669"/>
    <property type="project" value="TreeGrafter"/>
</dbReference>
<dbReference type="Gene3D" id="3.40.50.2300">
    <property type="match status" value="2"/>
</dbReference>
<evidence type="ECO:0000256" key="3">
    <source>
        <dbReference type="SAM" id="SignalP"/>
    </source>
</evidence>
<dbReference type="SUPFAM" id="SSF53822">
    <property type="entry name" value="Periplasmic binding protein-like I"/>
    <property type="match status" value="1"/>
</dbReference>
<dbReference type="GO" id="GO:0030288">
    <property type="term" value="C:outer membrane-bounded periplasmic space"/>
    <property type="evidence" value="ECO:0007669"/>
    <property type="project" value="TreeGrafter"/>
</dbReference>
<gene>
    <name evidence="5" type="ORF">COB13_03800</name>
</gene>
<dbReference type="PANTHER" id="PTHR30036">
    <property type="entry name" value="D-XYLOSE-BINDING PERIPLASMIC PROTEIN"/>
    <property type="match status" value="1"/>
</dbReference>
<dbReference type="AlphaFoldDB" id="A0A2A4Z7W5"/>
<proteinExistence type="inferred from homology"/>
<dbReference type="CDD" id="cd20000">
    <property type="entry name" value="PBP1_ABC_rhamnose"/>
    <property type="match status" value="1"/>
</dbReference>
<sequence>MKSLKLLGLASALLMSSVSFGAADTITLESGKDINMVLLPKFLGILVFDQANDGAQEAHKELKNPGELLFVGPTPENSVAGQIEIMTTSATQGQGAVMLSNNAGDQIVPSAKAAQAAGTKIVTWDSPIPSGEGEDVFVAQVDFGSIGTVMADMAHSLLDGSGQMAVLSATPDASNQNAWIAAMKEALKGDKYAKIELVDVVYGNDQAEVSYNRALALVDKYPDLGVIMSPTTVGIQAAAKAMQDEGLCDQVKVSGLGLPAEMLSYTLNGCAPEFTLWDFRDLGYLTYYTAYGVASGQLKGEIGETFTAGRMGDYTIEEDPGRPGSKRILMGPFTIYNKDNVEAAAK</sequence>
<reference evidence="5" key="2">
    <citation type="journal article" date="2018" name="ISME J.">
        <title>A dynamic microbial community with high functional redundancy inhabits the cold, oxic subseafloor aquifer.</title>
        <authorList>
            <person name="Tully B.J."/>
            <person name="Wheat C.G."/>
            <person name="Glazer B.T."/>
            <person name="Huber J.A."/>
        </authorList>
    </citation>
    <scope>NUCLEOTIDE SEQUENCE</scope>
    <source>
        <strain evidence="5">NORP83</strain>
    </source>
</reference>
<comment type="similarity">
    <text evidence="2">Belongs to the bacterial solute-binding protein 2 family.</text>
</comment>
<reference key="1">
    <citation type="submission" date="2017-08" db="EMBL/GenBank/DDBJ databases">
        <title>A dynamic microbial community with high functional redundancy inhabits the cold, oxic subseafloor aquifer.</title>
        <authorList>
            <person name="Tully B.J."/>
            <person name="Wheat C.G."/>
            <person name="Glazer B.T."/>
            <person name="Huber J.A."/>
        </authorList>
    </citation>
    <scope>NUCLEOTIDE SEQUENCE [LARGE SCALE GENOMIC DNA]</scope>
</reference>
<comment type="subcellular location">
    <subcellularLocation>
        <location evidence="1">Periplasm</location>
    </subcellularLocation>
</comment>
<dbReference type="InterPro" id="IPR025997">
    <property type="entry name" value="SBP_2_dom"/>
</dbReference>
<keyword evidence="3" id="KW-0732">Signal</keyword>
<accession>A0A2A4Z7W5</accession>
<dbReference type="PANTHER" id="PTHR30036:SF8">
    <property type="entry name" value="ABC-TYPE SUGAR TRANSPORT SYSTEM PERIPLASMIC COMPONENT-LIKE PROTEIN"/>
    <property type="match status" value="1"/>
</dbReference>
<comment type="caution">
    <text evidence="5">The sequence shown here is derived from an EMBL/GenBank/DDBJ whole genome shotgun (WGS) entry which is preliminary data.</text>
</comment>
<feature type="chain" id="PRO_5012878964" evidence="3">
    <location>
        <begin position="22"/>
        <end position="346"/>
    </location>
</feature>
<dbReference type="InterPro" id="IPR050555">
    <property type="entry name" value="Bact_Solute-Bind_Prot2"/>
</dbReference>
<evidence type="ECO:0000259" key="4">
    <source>
        <dbReference type="Pfam" id="PF13407"/>
    </source>
</evidence>